<evidence type="ECO:0000313" key="1">
    <source>
        <dbReference type="EMBL" id="OGN06294.1"/>
    </source>
</evidence>
<accession>A0A1F8EZJ3</accession>
<evidence type="ECO:0000313" key="2">
    <source>
        <dbReference type="Proteomes" id="UP000176834"/>
    </source>
</evidence>
<organism evidence="1 2">
    <name type="scientific">Candidatus Yanofskybacteria bacterium RIFCSPHIGHO2_02_FULL_38_22b</name>
    <dbReference type="NCBI Taxonomy" id="1802673"/>
    <lineage>
        <taxon>Bacteria</taxon>
        <taxon>Candidatus Yanofskyibacteriota</taxon>
    </lineage>
</organism>
<comment type="caution">
    <text evidence="1">The sequence shown here is derived from an EMBL/GenBank/DDBJ whole genome shotgun (WGS) entry which is preliminary data.</text>
</comment>
<gene>
    <name evidence="1" type="ORF">A3B86_04210</name>
</gene>
<protein>
    <submittedName>
        <fullName evidence="1">Uncharacterized protein</fullName>
    </submittedName>
</protein>
<proteinExistence type="predicted"/>
<name>A0A1F8EZJ3_9BACT</name>
<reference evidence="1 2" key="1">
    <citation type="journal article" date="2016" name="Nat. Commun.">
        <title>Thousands of microbial genomes shed light on interconnected biogeochemical processes in an aquifer system.</title>
        <authorList>
            <person name="Anantharaman K."/>
            <person name="Brown C.T."/>
            <person name="Hug L.A."/>
            <person name="Sharon I."/>
            <person name="Castelle C.J."/>
            <person name="Probst A.J."/>
            <person name="Thomas B.C."/>
            <person name="Singh A."/>
            <person name="Wilkins M.J."/>
            <person name="Karaoz U."/>
            <person name="Brodie E.L."/>
            <person name="Williams K.H."/>
            <person name="Hubbard S.S."/>
            <person name="Banfield J.F."/>
        </authorList>
    </citation>
    <scope>NUCLEOTIDE SEQUENCE [LARGE SCALE GENOMIC DNA]</scope>
</reference>
<dbReference type="Proteomes" id="UP000176834">
    <property type="component" value="Unassembled WGS sequence"/>
</dbReference>
<dbReference type="AlphaFoldDB" id="A0A1F8EZJ3"/>
<sequence length="63" mass="7429">MDKERLDFIKERWFKEAKPIEKEAAIGRKVSKDIQMPKVPDKVKYKTRVMKFSVGTIKNKTTS</sequence>
<dbReference type="EMBL" id="MGJN01000020">
    <property type="protein sequence ID" value="OGN06294.1"/>
    <property type="molecule type" value="Genomic_DNA"/>
</dbReference>